<dbReference type="STRING" id="1187848.A1QO_16250"/>
<evidence type="ECO:0000256" key="5">
    <source>
        <dbReference type="ARBA" id="ARBA00022927"/>
    </source>
</evidence>
<gene>
    <name evidence="9" type="primary">secF</name>
    <name evidence="11" type="ORF">A1QO_16250</name>
</gene>
<dbReference type="RefSeq" id="WP_017041953.1">
    <property type="nucleotide sequence ID" value="NZ_AJYQ02000137.1"/>
</dbReference>
<comment type="similarity">
    <text evidence="9">Belongs to the SecD/SecF family. SecF subfamily.</text>
</comment>
<dbReference type="Proteomes" id="UP000094741">
    <property type="component" value="Unassembled WGS sequence"/>
</dbReference>
<dbReference type="PANTHER" id="PTHR30081:SF8">
    <property type="entry name" value="PROTEIN TRANSLOCASE SUBUNIT SECF"/>
    <property type="match status" value="1"/>
</dbReference>
<keyword evidence="2 9" id="KW-0813">Transport</keyword>
<dbReference type="eggNOG" id="COG0341">
    <property type="taxonomic scope" value="Bacteria"/>
</dbReference>
<evidence type="ECO:0000256" key="4">
    <source>
        <dbReference type="ARBA" id="ARBA00022692"/>
    </source>
</evidence>
<dbReference type="GO" id="GO:0043952">
    <property type="term" value="P:protein transport by the Sec complex"/>
    <property type="evidence" value="ECO:0007669"/>
    <property type="project" value="UniProtKB-UniRule"/>
</dbReference>
<keyword evidence="8 9" id="KW-0472">Membrane</keyword>
<comment type="caution">
    <text evidence="11">The sequence shown here is derived from an EMBL/GenBank/DDBJ whole genome shotgun (WGS) entry which is preliminary data.</text>
</comment>
<dbReference type="NCBIfam" id="TIGR00966">
    <property type="entry name" value="transloc_SecF"/>
    <property type="match status" value="1"/>
</dbReference>
<dbReference type="GO" id="GO:0005886">
    <property type="term" value="C:plasma membrane"/>
    <property type="evidence" value="ECO:0007669"/>
    <property type="project" value="UniProtKB-SubCell"/>
</dbReference>
<dbReference type="AlphaFoldDB" id="A0A1E5BAC3"/>
<dbReference type="GO" id="GO:0015450">
    <property type="term" value="F:protein-transporting ATPase activity"/>
    <property type="evidence" value="ECO:0007669"/>
    <property type="project" value="InterPro"/>
</dbReference>
<dbReference type="InterPro" id="IPR022646">
    <property type="entry name" value="SecD/SecF_CS"/>
</dbReference>
<dbReference type="OrthoDB" id="9774769at2"/>
<accession>A0A1E5BAC3</accession>
<comment type="function">
    <text evidence="9">Part of the Sec protein translocase complex. Interacts with the SecYEG preprotein conducting channel. SecDF uses the proton motive force (PMF) to complete protein translocation after the ATP-dependent function of SecA.</text>
</comment>
<sequence length="300" mass="32790">MMKSNVLLSRVRYTMSGISVFLFALSVLLIGFKGFNWGLDFTGGVVAEVVLDKELTGETLGQHLNQELNQDVQIARSNDDGRWVIRYSDVEQFTQPIQETLTPISQNVHVLNSSVVGPQVGQDMVEQGGLAILVCFVLIMLYLSYRFEWRLALGALSALVYDIVLVLGLFSLCQFEFNLTVLAAILAVLGYSLNDSIIIADRARELLKGNPNGKTDHLINDAIRATLSRTLVTSGTTLMTVSCLWLLGGSALEGFSIALLVGIASGTWSSISIGVTLPQLVNLSPLHYQPKVMLEEDQLP</sequence>
<keyword evidence="3 9" id="KW-1003">Cell membrane</keyword>
<dbReference type="InterPro" id="IPR005665">
    <property type="entry name" value="SecF_bac"/>
</dbReference>
<feature type="transmembrane region" description="Helical" evidence="9">
    <location>
        <begin position="177"/>
        <end position="194"/>
    </location>
</feature>
<dbReference type="InterPro" id="IPR022645">
    <property type="entry name" value="SecD/SecF_bac"/>
</dbReference>
<feature type="transmembrane region" description="Helical" evidence="9">
    <location>
        <begin position="152"/>
        <end position="171"/>
    </location>
</feature>
<comment type="subunit">
    <text evidence="9">Forms a complex with SecD. Part of the essential Sec protein translocation apparatus which comprises SecA, SecYEG and auxiliary proteins SecDF-YajC and YidC.</text>
</comment>
<keyword evidence="6 9" id="KW-1133">Transmembrane helix</keyword>
<evidence type="ECO:0000259" key="10">
    <source>
        <dbReference type="Pfam" id="PF02355"/>
    </source>
</evidence>
<evidence type="ECO:0000256" key="8">
    <source>
        <dbReference type="ARBA" id="ARBA00023136"/>
    </source>
</evidence>
<evidence type="ECO:0000313" key="11">
    <source>
        <dbReference type="EMBL" id="OEE30875.1"/>
    </source>
</evidence>
<keyword evidence="4 9" id="KW-0812">Transmembrane</keyword>
<evidence type="ECO:0000256" key="9">
    <source>
        <dbReference type="HAMAP-Rule" id="MF_01464"/>
    </source>
</evidence>
<dbReference type="Pfam" id="PF02355">
    <property type="entry name" value="SecD_SecF_C"/>
    <property type="match status" value="1"/>
</dbReference>
<dbReference type="PANTHER" id="PTHR30081">
    <property type="entry name" value="PROTEIN-EXPORT MEMBRANE PROTEIN SEC"/>
    <property type="match status" value="1"/>
</dbReference>
<keyword evidence="7 9" id="KW-0811">Translocation</keyword>
<evidence type="ECO:0000256" key="1">
    <source>
        <dbReference type="ARBA" id="ARBA00004651"/>
    </source>
</evidence>
<dbReference type="InterPro" id="IPR048634">
    <property type="entry name" value="SecD_SecF_C"/>
</dbReference>
<dbReference type="GO" id="GO:0006605">
    <property type="term" value="P:protein targeting"/>
    <property type="evidence" value="ECO:0007669"/>
    <property type="project" value="UniProtKB-UniRule"/>
</dbReference>
<dbReference type="Pfam" id="PF07549">
    <property type="entry name" value="Sec_GG"/>
    <property type="match status" value="1"/>
</dbReference>
<protein>
    <recommendedName>
        <fullName evidence="9">Protein-export membrane protein SecF</fullName>
    </recommendedName>
</protein>
<evidence type="ECO:0000256" key="7">
    <source>
        <dbReference type="ARBA" id="ARBA00023010"/>
    </source>
</evidence>
<dbReference type="InterPro" id="IPR055344">
    <property type="entry name" value="SecD_SecF_C_bact"/>
</dbReference>
<proteinExistence type="inferred from homology"/>
<dbReference type="InterPro" id="IPR022813">
    <property type="entry name" value="SecD/SecF_arch_bac"/>
</dbReference>
<comment type="caution">
    <text evidence="9">Lacks conserved residue(s) required for the propagation of feature annotation.</text>
</comment>
<dbReference type="EMBL" id="AJYQ02000137">
    <property type="protein sequence ID" value="OEE30875.1"/>
    <property type="molecule type" value="Genomic_DNA"/>
</dbReference>
<comment type="subcellular location">
    <subcellularLocation>
        <location evidence="1 9">Cell membrane</location>
        <topology evidence="1 9">Multi-pass membrane protein</topology>
    </subcellularLocation>
</comment>
<dbReference type="HAMAP" id="MF_01464_B">
    <property type="entry name" value="SecF_B"/>
    <property type="match status" value="1"/>
</dbReference>
<evidence type="ECO:0000313" key="12">
    <source>
        <dbReference type="Proteomes" id="UP000094741"/>
    </source>
</evidence>
<dbReference type="GO" id="GO:0065002">
    <property type="term" value="P:intracellular protein transmembrane transport"/>
    <property type="evidence" value="ECO:0007669"/>
    <property type="project" value="UniProtKB-UniRule"/>
</dbReference>
<name>A0A1E5BAC3_9VIBR</name>
<dbReference type="NCBIfam" id="TIGR00916">
    <property type="entry name" value="2A0604s01"/>
    <property type="match status" value="1"/>
</dbReference>
<keyword evidence="5 9" id="KW-0653">Protein transport</keyword>
<evidence type="ECO:0000256" key="2">
    <source>
        <dbReference type="ARBA" id="ARBA00022448"/>
    </source>
</evidence>
<evidence type="ECO:0000256" key="6">
    <source>
        <dbReference type="ARBA" id="ARBA00022989"/>
    </source>
</evidence>
<evidence type="ECO:0000256" key="3">
    <source>
        <dbReference type="ARBA" id="ARBA00022475"/>
    </source>
</evidence>
<feature type="domain" description="Protein export membrane protein SecD/SecF C-terminal" evidence="10">
    <location>
        <begin position="99"/>
        <end position="275"/>
    </location>
</feature>
<feature type="transmembrane region" description="Helical" evidence="9">
    <location>
        <begin position="12"/>
        <end position="32"/>
    </location>
</feature>
<feature type="transmembrane region" description="Helical" evidence="9">
    <location>
        <begin position="128"/>
        <end position="145"/>
    </location>
</feature>
<dbReference type="Gene3D" id="1.20.1640.10">
    <property type="entry name" value="Multidrug efflux transporter AcrB transmembrane domain"/>
    <property type="match status" value="1"/>
</dbReference>
<dbReference type="PRINTS" id="PR01755">
    <property type="entry name" value="SECFTRNLCASE"/>
</dbReference>
<organism evidence="11 12">
    <name type="scientific">Vibrio genomosp. F10 str. ZF-129</name>
    <dbReference type="NCBI Taxonomy" id="1187848"/>
    <lineage>
        <taxon>Bacteria</taxon>
        <taxon>Pseudomonadati</taxon>
        <taxon>Pseudomonadota</taxon>
        <taxon>Gammaproteobacteria</taxon>
        <taxon>Vibrionales</taxon>
        <taxon>Vibrionaceae</taxon>
        <taxon>Vibrio</taxon>
    </lineage>
</organism>
<dbReference type="SUPFAM" id="SSF82866">
    <property type="entry name" value="Multidrug efflux transporter AcrB transmembrane domain"/>
    <property type="match status" value="1"/>
</dbReference>
<reference evidence="11 12" key="1">
    <citation type="journal article" date="2012" name="Science">
        <title>Ecological populations of bacteria act as socially cohesive units of antibiotic production and resistance.</title>
        <authorList>
            <person name="Cordero O.X."/>
            <person name="Wildschutte H."/>
            <person name="Kirkup B."/>
            <person name="Proehl S."/>
            <person name="Ngo L."/>
            <person name="Hussain F."/>
            <person name="Le Roux F."/>
            <person name="Mincer T."/>
            <person name="Polz M.F."/>
        </authorList>
    </citation>
    <scope>NUCLEOTIDE SEQUENCE [LARGE SCALE GENOMIC DNA]</scope>
    <source>
        <strain evidence="11 12">ZF-129</strain>
    </source>
</reference>